<evidence type="ECO:0000313" key="8">
    <source>
        <dbReference type="EMBL" id="WWR45365.1"/>
    </source>
</evidence>
<dbReference type="Pfam" id="PF01810">
    <property type="entry name" value="LysE"/>
    <property type="match status" value="1"/>
</dbReference>
<feature type="transmembrane region" description="Helical" evidence="6">
    <location>
        <begin position="146"/>
        <end position="168"/>
    </location>
</feature>
<name>A0ABZ2HCG1_9RHOB</name>
<keyword evidence="5 6" id="KW-0472">Membrane</keyword>
<feature type="signal peptide" evidence="7">
    <location>
        <begin position="1"/>
        <end position="18"/>
    </location>
</feature>
<keyword evidence="3 6" id="KW-0812">Transmembrane</keyword>
<feature type="transmembrane region" description="Helical" evidence="6">
    <location>
        <begin position="34"/>
        <end position="60"/>
    </location>
</feature>
<feature type="transmembrane region" description="Helical" evidence="6">
    <location>
        <begin position="180"/>
        <end position="198"/>
    </location>
</feature>
<evidence type="ECO:0000256" key="3">
    <source>
        <dbReference type="ARBA" id="ARBA00022692"/>
    </source>
</evidence>
<comment type="subcellular location">
    <subcellularLocation>
        <location evidence="1">Cell membrane</location>
        <topology evidence="1">Multi-pass membrane protein</topology>
    </subcellularLocation>
</comment>
<dbReference type="PANTHER" id="PTHR30086">
    <property type="entry name" value="ARGININE EXPORTER PROTEIN ARGO"/>
    <property type="match status" value="1"/>
</dbReference>
<dbReference type="PANTHER" id="PTHR30086:SF19">
    <property type="entry name" value="THREONINE EFFLUX PROTEIN"/>
    <property type="match status" value="1"/>
</dbReference>
<keyword evidence="2" id="KW-1003">Cell membrane</keyword>
<feature type="transmembrane region" description="Helical" evidence="6">
    <location>
        <begin position="108"/>
        <end position="134"/>
    </location>
</feature>
<evidence type="ECO:0000256" key="4">
    <source>
        <dbReference type="ARBA" id="ARBA00022989"/>
    </source>
</evidence>
<organism evidence="8 9">
    <name type="scientific">Roseovarius phycicola</name>
    <dbReference type="NCBI Taxonomy" id="3080976"/>
    <lineage>
        <taxon>Bacteria</taxon>
        <taxon>Pseudomonadati</taxon>
        <taxon>Pseudomonadota</taxon>
        <taxon>Alphaproteobacteria</taxon>
        <taxon>Rhodobacterales</taxon>
        <taxon>Roseobacteraceae</taxon>
        <taxon>Roseovarius</taxon>
    </lineage>
</organism>
<sequence length="200" mass="21011">MTLAHLIAFNLTLLAAMAAPGPAFLFAIKQAVSGGFWTGVATGAGLGLVAAAWTGAALLGLDVIFRLFPFIYTALKIGGALYLMYLAWSIWKSAKEPLSEAAQPGAKAFWGGVLVNLANPKSVLFAASVLIVIFPEGLSLAEKGLIVLNHFCVELVVYALMAAALASPPARAGYLRLKPIFDRIAALVLGALGLRLLFNR</sequence>
<protein>
    <submittedName>
        <fullName evidence="8">LysE family translocator</fullName>
    </submittedName>
</protein>
<evidence type="ECO:0000256" key="6">
    <source>
        <dbReference type="SAM" id="Phobius"/>
    </source>
</evidence>
<dbReference type="EMBL" id="CP146069">
    <property type="protein sequence ID" value="WWR45365.1"/>
    <property type="molecule type" value="Genomic_DNA"/>
</dbReference>
<proteinExistence type="predicted"/>
<evidence type="ECO:0000313" key="9">
    <source>
        <dbReference type="Proteomes" id="UP001364156"/>
    </source>
</evidence>
<evidence type="ECO:0000256" key="1">
    <source>
        <dbReference type="ARBA" id="ARBA00004651"/>
    </source>
</evidence>
<dbReference type="InterPro" id="IPR001123">
    <property type="entry name" value="LeuE-type"/>
</dbReference>
<evidence type="ECO:0000256" key="2">
    <source>
        <dbReference type="ARBA" id="ARBA00022475"/>
    </source>
</evidence>
<feature type="transmembrane region" description="Helical" evidence="6">
    <location>
        <begin position="67"/>
        <end position="88"/>
    </location>
</feature>
<keyword evidence="4 6" id="KW-1133">Transmembrane helix</keyword>
<keyword evidence="7" id="KW-0732">Signal</keyword>
<dbReference type="Proteomes" id="UP001364156">
    <property type="component" value="Chromosome"/>
</dbReference>
<keyword evidence="9" id="KW-1185">Reference proteome</keyword>
<evidence type="ECO:0000256" key="5">
    <source>
        <dbReference type="ARBA" id="ARBA00023136"/>
    </source>
</evidence>
<evidence type="ECO:0000256" key="7">
    <source>
        <dbReference type="SAM" id="SignalP"/>
    </source>
</evidence>
<accession>A0ABZ2HCG1</accession>
<feature type="chain" id="PRO_5045073694" evidence="7">
    <location>
        <begin position="19"/>
        <end position="200"/>
    </location>
</feature>
<dbReference type="RefSeq" id="WP_338548310.1">
    <property type="nucleotide sequence ID" value="NZ_CP146069.1"/>
</dbReference>
<gene>
    <name evidence="8" type="ORF">RZ517_11180</name>
</gene>
<reference evidence="8 9" key="1">
    <citation type="submission" date="2023-10" db="EMBL/GenBank/DDBJ databases">
        <title>Roseovarius strain S88 nov., isolated from a marine algae.</title>
        <authorList>
            <person name="Lee M.W."/>
            <person name="Lee J.K."/>
            <person name="Kim J.M."/>
            <person name="Choi D.G."/>
            <person name="Baek J.H."/>
            <person name="Bayburt H."/>
            <person name="Jung J.J."/>
            <person name="Han D.M."/>
            <person name="Jeon C.O."/>
        </authorList>
    </citation>
    <scope>NUCLEOTIDE SEQUENCE [LARGE SCALE GENOMIC DNA]</scope>
    <source>
        <strain evidence="8 9">S88</strain>
    </source>
</reference>